<name>A0ABT5UH51_9GAMM</name>
<gene>
    <name evidence="1" type="ORF">ORQ98_27545</name>
</gene>
<reference evidence="1 2" key="1">
    <citation type="submission" date="2022-11" db="EMBL/GenBank/DDBJ databases">
        <title>Spartinivicinus poritis sp. nov., isolated from scleractinian coral Porites lutea.</title>
        <authorList>
            <person name="Zhang G."/>
            <person name="Cai L."/>
            <person name="Wei Q."/>
        </authorList>
    </citation>
    <scope>NUCLEOTIDE SEQUENCE [LARGE SCALE GENOMIC DNA]</scope>
    <source>
        <strain evidence="1 2">A2-2</strain>
    </source>
</reference>
<dbReference type="EMBL" id="JAPMOU010000080">
    <property type="protein sequence ID" value="MDE1465723.1"/>
    <property type="molecule type" value="Genomic_DNA"/>
</dbReference>
<evidence type="ECO:0000313" key="2">
    <source>
        <dbReference type="Proteomes" id="UP001528823"/>
    </source>
</evidence>
<comment type="caution">
    <text evidence="1">The sequence shown here is derived from an EMBL/GenBank/DDBJ whole genome shotgun (WGS) entry which is preliminary data.</text>
</comment>
<accession>A0ABT5UH51</accession>
<organism evidence="1 2">
    <name type="scientific">Spartinivicinus poritis</name>
    <dbReference type="NCBI Taxonomy" id="2994640"/>
    <lineage>
        <taxon>Bacteria</taxon>
        <taxon>Pseudomonadati</taxon>
        <taxon>Pseudomonadota</taxon>
        <taxon>Gammaproteobacteria</taxon>
        <taxon>Oceanospirillales</taxon>
        <taxon>Zooshikellaceae</taxon>
        <taxon>Spartinivicinus</taxon>
    </lineage>
</organism>
<dbReference type="RefSeq" id="WP_274692026.1">
    <property type="nucleotide sequence ID" value="NZ_JAPMOU010000080.1"/>
</dbReference>
<dbReference type="Proteomes" id="UP001528823">
    <property type="component" value="Unassembled WGS sequence"/>
</dbReference>
<proteinExistence type="predicted"/>
<protein>
    <submittedName>
        <fullName evidence="1">Uncharacterized protein</fullName>
    </submittedName>
</protein>
<keyword evidence="2" id="KW-1185">Reference proteome</keyword>
<sequence length="191" mass="22021">MQRNAEVLKEILIEDYGLTKEHAQAATITLVGLGATYFARNYFKRNQKHAGQTSSNHYQTASAYDNRVDFERSYGVNFSNRTEANAAWRVYKQSSRSKEELVIGRLDDTAAREKLGFRRLNDSDWTINVNDAWIQGGIDARKKFYLGSNIDFKNLRTDNPKYPTTVFFRELKQLRDAGYKKVGNYMVPPSK</sequence>
<evidence type="ECO:0000313" key="1">
    <source>
        <dbReference type="EMBL" id="MDE1465723.1"/>
    </source>
</evidence>